<organism evidence="6 7">
    <name type="scientific">Roseivirga spongicola</name>
    <dbReference type="NCBI Taxonomy" id="333140"/>
    <lineage>
        <taxon>Bacteria</taxon>
        <taxon>Pseudomonadati</taxon>
        <taxon>Bacteroidota</taxon>
        <taxon>Cytophagia</taxon>
        <taxon>Cytophagales</taxon>
        <taxon>Roseivirgaceae</taxon>
        <taxon>Roseivirga</taxon>
    </lineage>
</organism>
<keyword evidence="3" id="KW-0998">Cell outer membrane</keyword>
<feature type="domain" description="TonB-dependent receptor plug" evidence="5">
    <location>
        <begin position="121"/>
        <end position="231"/>
    </location>
</feature>
<dbReference type="GO" id="GO:0009279">
    <property type="term" value="C:cell outer membrane"/>
    <property type="evidence" value="ECO:0007669"/>
    <property type="project" value="UniProtKB-SubCell"/>
</dbReference>
<comment type="caution">
    <text evidence="6">The sequence shown here is derived from an EMBL/GenBank/DDBJ whole genome shotgun (WGS) entry which is preliminary data.</text>
</comment>
<proteinExistence type="predicted"/>
<keyword evidence="2" id="KW-0472">Membrane</keyword>
<sequence length="785" mass="87865">MRHLFFLLTLLVSLPLAAFQSKGNLSGYVTDSKTGESIPGATVQVVELQTGAITDAQGFYTLENLPTETFTIQVSFVGYETQSKFNVVIRSGGNPDVNFELKETVSELGEIVVTANPFLKIEETPLSIQKLSREEIATYPGGNNDIAKVVQSLPGVSGSVGGFRNDIIIRGGAPNENVYYLDGIEIPNINHFATQGSAGGPVGLLNVSFFEGVTLSTSAFAAQYDNALSGVLQFDQRKGNNRDFRTNFRLSSSESALTFEGPLFKGDNEASKTSFIASARRSYLQFLFQAIDLPFLPDYWDYQYKVTHEIDEYNEILVTGVGSIDDFSINVPDEYDPEQQATLDQVPIIKQQTNTIGVSWKRRNKYGKGFSTLSLSNNRLENDFKRFEDNVNQTGLYLQNLSTEAETKFRYNRTRFRGNWTLVSTASLQFVSYDNNSLDLVNSNNFDNRISFTKYGASFQASSASADDRLKYSLGIRVDGNSFTESGNDLSKTISPRFSASYTFDTQKKWSVNASLGRYFKIPPYTILGYTEAGSLVNKNAEYIRSDHAVLGLEYLLNPSSRFTLEGFFKKYDNYPVSLSQGVSLANLGGDFSVLGNENISSTGEGRTYGMEFLYQKKFTNNYYAILAYTWYKSEFTGLDGVYRSSAWDSNHLLTFTGGYKFGNNWEISARTRYLGQTPYAPVDQAATLDNYPAIVRDYDRLGTVRLNTFNQTDIRIDKKWNFNKWTFNMFLELQNAFGQDIPNEPEYGLDRDAQGKINTPKQLVLIEDIDNSGILPSLGIVINF</sequence>
<dbReference type="InterPro" id="IPR037066">
    <property type="entry name" value="Plug_dom_sf"/>
</dbReference>
<dbReference type="Pfam" id="PF07715">
    <property type="entry name" value="Plug"/>
    <property type="match status" value="1"/>
</dbReference>
<dbReference type="InterPro" id="IPR036942">
    <property type="entry name" value="Beta-barrel_TonB_sf"/>
</dbReference>
<protein>
    <submittedName>
        <fullName evidence="6">TonB-dependent receptor</fullName>
    </submittedName>
</protein>
<dbReference type="Pfam" id="PF13715">
    <property type="entry name" value="CarbopepD_reg_2"/>
    <property type="match status" value="1"/>
</dbReference>
<evidence type="ECO:0000259" key="5">
    <source>
        <dbReference type="Pfam" id="PF07715"/>
    </source>
</evidence>
<dbReference type="STRING" id="333140.AWW68_11680"/>
<dbReference type="Gene3D" id="2.60.40.1120">
    <property type="entry name" value="Carboxypeptidase-like, regulatory domain"/>
    <property type="match status" value="1"/>
</dbReference>
<evidence type="ECO:0000256" key="2">
    <source>
        <dbReference type="ARBA" id="ARBA00023136"/>
    </source>
</evidence>
<keyword evidence="4" id="KW-0732">Signal</keyword>
<keyword evidence="6" id="KW-0675">Receptor</keyword>
<dbReference type="SUPFAM" id="SSF49464">
    <property type="entry name" value="Carboxypeptidase regulatory domain-like"/>
    <property type="match status" value="1"/>
</dbReference>
<evidence type="ECO:0000256" key="3">
    <source>
        <dbReference type="ARBA" id="ARBA00023237"/>
    </source>
</evidence>
<evidence type="ECO:0000256" key="1">
    <source>
        <dbReference type="ARBA" id="ARBA00004442"/>
    </source>
</evidence>
<dbReference type="RefSeq" id="WP_068221590.1">
    <property type="nucleotide sequence ID" value="NZ_LRPC01000028.1"/>
</dbReference>
<dbReference type="Gene3D" id="2.170.130.10">
    <property type="entry name" value="TonB-dependent receptor, plug domain"/>
    <property type="match status" value="1"/>
</dbReference>
<dbReference type="InterPro" id="IPR012910">
    <property type="entry name" value="Plug_dom"/>
</dbReference>
<evidence type="ECO:0000313" key="6">
    <source>
        <dbReference type="EMBL" id="KYG73360.1"/>
    </source>
</evidence>
<evidence type="ECO:0000313" key="7">
    <source>
        <dbReference type="Proteomes" id="UP000075606"/>
    </source>
</evidence>
<keyword evidence="7" id="KW-1185">Reference proteome</keyword>
<accession>A0A150X3Q7</accession>
<dbReference type="Proteomes" id="UP000075606">
    <property type="component" value="Unassembled WGS sequence"/>
</dbReference>
<evidence type="ECO:0000256" key="4">
    <source>
        <dbReference type="SAM" id="SignalP"/>
    </source>
</evidence>
<feature type="signal peptide" evidence="4">
    <location>
        <begin position="1"/>
        <end position="18"/>
    </location>
</feature>
<comment type="subcellular location">
    <subcellularLocation>
        <location evidence="1">Cell outer membrane</location>
    </subcellularLocation>
</comment>
<dbReference type="EMBL" id="LRPC01000028">
    <property type="protein sequence ID" value="KYG73360.1"/>
    <property type="molecule type" value="Genomic_DNA"/>
</dbReference>
<dbReference type="SUPFAM" id="SSF56935">
    <property type="entry name" value="Porins"/>
    <property type="match status" value="1"/>
</dbReference>
<reference evidence="6 7" key="1">
    <citation type="submission" date="2016-01" db="EMBL/GenBank/DDBJ databases">
        <title>Genome sequencing of Roseivirga spongicola UST030701-084.</title>
        <authorList>
            <person name="Selvaratnam C."/>
            <person name="Thevarajoo S."/>
            <person name="Goh K.M."/>
            <person name="Ee R."/>
            <person name="Chan K.-G."/>
            <person name="Chong C.S."/>
        </authorList>
    </citation>
    <scope>NUCLEOTIDE SEQUENCE [LARGE SCALE GENOMIC DNA]</scope>
    <source>
        <strain evidence="6 7">UST030701-084</strain>
    </source>
</reference>
<name>A0A150X3Q7_9BACT</name>
<feature type="chain" id="PRO_5007574248" evidence="4">
    <location>
        <begin position="19"/>
        <end position="785"/>
    </location>
</feature>
<dbReference type="AlphaFoldDB" id="A0A150X3Q7"/>
<dbReference type="InterPro" id="IPR008969">
    <property type="entry name" value="CarboxyPept-like_regulatory"/>
</dbReference>
<dbReference type="Gene3D" id="2.40.170.20">
    <property type="entry name" value="TonB-dependent receptor, beta-barrel domain"/>
    <property type="match status" value="1"/>
</dbReference>
<dbReference type="OrthoDB" id="9804995at2"/>
<gene>
    <name evidence="6" type="ORF">AWW68_11680</name>
</gene>